<dbReference type="Pfam" id="PF00196">
    <property type="entry name" value="GerE"/>
    <property type="match status" value="1"/>
</dbReference>
<dbReference type="GO" id="GO:0003677">
    <property type="term" value="F:DNA binding"/>
    <property type="evidence" value="ECO:0007669"/>
    <property type="project" value="UniProtKB-KW"/>
</dbReference>
<dbReference type="InterPro" id="IPR036693">
    <property type="entry name" value="TF_LuxR_autoind-bd_dom_sf"/>
</dbReference>
<dbReference type="Proteomes" id="UP000244162">
    <property type="component" value="Unassembled WGS sequence"/>
</dbReference>
<dbReference type="EMBL" id="NWBU01000016">
    <property type="protein sequence ID" value="PTQ08260.1"/>
    <property type="molecule type" value="Genomic_DNA"/>
</dbReference>
<gene>
    <name evidence="5" type="ORF">CLG96_16345</name>
</gene>
<keyword evidence="1" id="KW-0805">Transcription regulation</keyword>
<dbReference type="PANTHER" id="PTHR44688">
    <property type="entry name" value="DNA-BINDING TRANSCRIPTIONAL ACTIVATOR DEVR_DOSR"/>
    <property type="match status" value="1"/>
</dbReference>
<dbReference type="AlphaFoldDB" id="A0A2T5FUQ3"/>
<dbReference type="InterPro" id="IPR005143">
    <property type="entry name" value="TF_LuxR_autoind-bd_dom"/>
</dbReference>
<dbReference type="SUPFAM" id="SSF46894">
    <property type="entry name" value="C-terminal effector domain of the bipartite response regulators"/>
    <property type="match status" value="1"/>
</dbReference>
<dbReference type="InterPro" id="IPR000792">
    <property type="entry name" value="Tscrpt_reg_LuxR_C"/>
</dbReference>
<dbReference type="CDD" id="cd06170">
    <property type="entry name" value="LuxR_C_like"/>
    <property type="match status" value="1"/>
</dbReference>
<sequence length="274" mass="30792">MIVKERLSITLCRGAEMSQLEDVDKFIELSRQIREPKELERLVAGITTEMGFDHYALIHHVDLSPMDAERSHMKNGTLVALTDYPEAWVETYIKRNIVANDPVLIASQRSTVGFRWEDVPNLVKLTSAHRAITADTRQAGLENGFTVPAHVPGEANGSCNFAVRTGHPLPERNLRMAQLIGAFAFQAARAMVMNARDMSTYVRRVNLTPRQLECVALAAQGKSDWEIARILGIGEESVKHHFKMARQQYDVPTRIQAAFRAVFDGQLSLNEIVR</sequence>
<dbReference type="GO" id="GO:0006355">
    <property type="term" value="P:regulation of DNA-templated transcription"/>
    <property type="evidence" value="ECO:0007669"/>
    <property type="project" value="InterPro"/>
</dbReference>
<feature type="domain" description="HTH luxR-type" evidence="4">
    <location>
        <begin position="200"/>
        <end position="265"/>
    </location>
</feature>
<evidence type="ECO:0000313" key="6">
    <source>
        <dbReference type="Proteomes" id="UP000244162"/>
    </source>
</evidence>
<dbReference type="PANTHER" id="PTHR44688:SF16">
    <property type="entry name" value="DNA-BINDING TRANSCRIPTIONAL ACTIVATOR DEVR_DOSR"/>
    <property type="match status" value="1"/>
</dbReference>
<dbReference type="InterPro" id="IPR036388">
    <property type="entry name" value="WH-like_DNA-bd_sf"/>
</dbReference>
<evidence type="ECO:0000313" key="5">
    <source>
        <dbReference type="EMBL" id="PTQ08260.1"/>
    </source>
</evidence>
<dbReference type="InterPro" id="IPR016032">
    <property type="entry name" value="Sig_transdc_resp-reg_C-effctor"/>
</dbReference>
<evidence type="ECO:0000256" key="1">
    <source>
        <dbReference type="ARBA" id="ARBA00023015"/>
    </source>
</evidence>
<dbReference type="PROSITE" id="PS50043">
    <property type="entry name" value="HTH_LUXR_2"/>
    <property type="match status" value="1"/>
</dbReference>
<dbReference type="Gene3D" id="3.30.450.80">
    <property type="entry name" value="Transcription factor LuxR-like, autoinducer-binding domain"/>
    <property type="match status" value="1"/>
</dbReference>
<evidence type="ECO:0000259" key="4">
    <source>
        <dbReference type="PROSITE" id="PS50043"/>
    </source>
</evidence>
<proteinExistence type="predicted"/>
<reference evidence="5 6" key="1">
    <citation type="submission" date="2017-09" db="EMBL/GenBank/DDBJ databases">
        <title>Sphingomonas panjinensis sp.nov., isolated from oil-contaminated soil.</title>
        <authorList>
            <person name="Wang L."/>
            <person name="Chen L."/>
        </authorList>
    </citation>
    <scope>NUCLEOTIDE SEQUENCE [LARGE SCALE GENOMIC DNA]</scope>
    <source>
        <strain evidence="5 6">FW-11</strain>
    </source>
</reference>
<keyword evidence="2" id="KW-0238">DNA-binding</keyword>
<dbReference type="Gene3D" id="1.10.10.10">
    <property type="entry name" value="Winged helix-like DNA-binding domain superfamily/Winged helix DNA-binding domain"/>
    <property type="match status" value="1"/>
</dbReference>
<evidence type="ECO:0000256" key="3">
    <source>
        <dbReference type="ARBA" id="ARBA00023163"/>
    </source>
</evidence>
<accession>A0A2T5FUQ3</accession>
<dbReference type="SUPFAM" id="SSF75516">
    <property type="entry name" value="Pheromone-binding domain of LuxR-like quorum-sensing transcription factors"/>
    <property type="match status" value="1"/>
</dbReference>
<dbReference type="Pfam" id="PF03472">
    <property type="entry name" value="Autoind_bind"/>
    <property type="match status" value="1"/>
</dbReference>
<keyword evidence="3" id="KW-0804">Transcription</keyword>
<comment type="caution">
    <text evidence="5">The sequence shown here is derived from an EMBL/GenBank/DDBJ whole genome shotgun (WGS) entry which is preliminary data.</text>
</comment>
<evidence type="ECO:0000256" key="2">
    <source>
        <dbReference type="ARBA" id="ARBA00023125"/>
    </source>
</evidence>
<dbReference type="SMART" id="SM00421">
    <property type="entry name" value="HTH_LUXR"/>
    <property type="match status" value="1"/>
</dbReference>
<keyword evidence="6" id="KW-1185">Reference proteome</keyword>
<protein>
    <submittedName>
        <fullName evidence="5">LuxR family transcriptional regulator</fullName>
    </submittedName>
</protein>
<name>A0A2T5FUQ3_9SPHN</name>
<organism evidence="5 6">
    <name type="scientific">Sphingomonas oleivorans</name>
    <dbReference type="NCBI Taxonomy" id="1735121"/>
    <lineage>
        <taxon>Bacteria</taxon>
        <taxon>Pseudomonadati</taxon>
        <taxon>Pseudomonadota</taxon>
        <taxon>Alphaproteobacteria</taxon>
        <taxon>Sphingomonadales</taxon>
        <taxon>Sphingomonadaceae</taxon>
        <taxon>Sphingomonas</taxon>
    </lineage>
</organism>